<sequence length="439" mass="49057">MSEGDSSAETIHGKPSAISSFFTRLGQIYQSWLDKSTPFSAVRWAVTLILTAIYMIRVYILQGWYIVTYALGIYHLNLFIAFLSPKVDPSLLDDPDDGPSLPTKQNEEFRPFIRRLPEFKFWHSATKGIVIAMICTFFEAFNVPVFWPILVMYFIMLFCITMKRQIKRKHKSLEGFKKYIAAWGACVSGENVITCEGDVHRLACDTGLISVKSSFYGRTDNNTCGINWSTYEAVNTSCSLRIYTIADRCNGLRQCEIKTDFLANDDPCYGTYKYFNTTYVCMNGRVDVICERGYSTLDCGDDTIHIINANFGRADSATCSNGLSNSVLQNINCYAPNTLATVAERCEGQSRCTVEASSTIFSNPCTETVKYLTVSYVCTRVTVTCEHDTAVLTCGAQHLKIISANYGRTDPATCSSGKPANQISYTNCYMHKTLNIIAA</sequence>
<dbReference type="InterPro" id="IPR000922">
    <property type="entry name" value="Lectin_gal-bd_dom"/>
</dbReference>
<evidence type="ECO:0000313" key="11">
    <source>
        <dbReference type="EMBL" id="KAF5907283.1"/>
    </source>
</evidence>
<reference evidence="11" key="1">
    <citation type="submission" date="2020-07" db="EMBL/GenBank/DDBJ databases">
        <title>Clarias magur genome sequencing, assembly and annotation.</title>
        <authorList>
            <person name="Kushwaha B."/>
            <person name="Kumar R."/>
            <person name="Das P."/>
            <person name="Joshi C.G."/>
            <person name="Kumar D."/>
            <person name="Nagpure N.S."/>
            <person name="Pandey M."/>
            <person name="Agarwal S."/>
            <person name="Srivastava S."/>
            <person name="Singh M."/>
            <person name="Sahoo L."/>
            <person name="Jayasankar P."/>
            <person name="Meher P.K."/>
            <person name="Koringa P.G."/>
            <person name="Iquebal M.A."/>
            <person name="Das S.P."/>
            <person name="Bit A."/>
            <person name="Patnaik S."/>
            <person name="Patel N."/>
            <person name="Shah T.M."/>
            <person name="Hinsu A."/>
            <person name="Jena J.K."/>
        </authorList>
    </citation>
    <scope>NUCLEOTIDE SEQUENCE</scope>
    <source>
        <strain evidence="11">CIFAMagur01</strain>
        <tissue evidence="11">Testis</tissue>
    </source>
</reference>
<evidence type="ECO:0000256" key="9">
    <source>
        <dbReference type="SAM" id="Phobius"/>
    </source>
</evidence>
<dbReference type="GO" id="GO:0030246">
    <property type="term" value="F:carbohydrate binding"/>
    <property type="evidence" value="ECO:0007669"/>
    <property type="project" value="InterPro"/>
</dbReference>
<keyword evidence="7 9" id="KW-1133">Transmembrane helix</keyword>
<evidence type="ECO:0000313" key="12">
    <source>
        <dbReference type="Proteomes" id="UP000727407"/>
    </source>
</evidence>
<protein>
    <recommendedName>
        <fullName evidence="4">Protein RER1</fullName>
    </recommendedName>
</protein>
<dbReference type="FunFam" id="2.60.120.740:FF:000001">
    <property type="entry name" value="Adhesion G protein-coupled receptor L2"/>
    <property type="match status" value="1"/>
</dbReference>
<feature type="domain" description="SUEL-type lectin" evidence="10">
    <location>
        <begin position="280"/>
        <end position="379"/>
    </location>
</feature>
<evidence type="ECO:0000256" key="2">
    <source>
        <dbReference type="ARBA" id="ARBA00004141"/>
    </source>
</evidence>
<feature type="non-terminal residue" evidence="11">
    <location>
        <position position="439"/>
    </location>
</feature>
<gene>
    <name evidence="11" type="primary">rer1</name>
    <name evidence="11" type="ORF">DAT39_002952</name>
</gene>
<dbReference type="PANTHER" id="PTHR10743">
    <property type="entry name" value="PROTEIN RER1"/>
    <property type="match status" value="1"/>
</dbReference>
<dbReference type="Pfam" id="PF03248">
    <property type="entry name" value="Rer1"/>
    <property type="match status" value="1"/>
</dbReference>
<dbReference type="InterPro" id="IPR043159">
    <property type="entry name" value="Lectin_gal-bd_sf"/>
</dbReference>
<dbReference type="GO" id="GO:0000139">
    <property type="term" value="C:Golgi membrane"/>
    <property type="evidence" value="ECO:0007669"/>
    <property type="project" value="TreeGrafter"/>
</dbReference>
<evidence type="ECO:0000256" key="3">
    <source>
        <dbReference type="ARBA" id="ARBA00006070"/>
    </source>
</evidence>
<feature type="transmembrane region" description="Helical" evidence="9">
    <location>
        <begin position="66"/>
        <end position="83"/>
    </location>
</feature>
<comment type="subcellular location">
    <subcellularLocation>
        <location evidence="2">Membrane</location>
        <topology evidence="2">Multi-pass membrane protein</topology>
    </subcellularLocation>
</comment>
<evidence type="ECO:0000256" key="1">
    <source>
        <dbReference type="ARBA" id="ARBA00003348"/>
    </source>
</evidence>
<dbReference type="PROSITE" id="PS50228">
    <property type="entry name" value="SUEL_LECTIN"/>
    <property type="match status" value="2"/>
</dbReference>
<name>A0A8J4UFU9_CLAMG</name>
<evidence type="ECO:0000256" key="4">
    <source>
        <dbReference type="ARBA" id="ARBA00014112"/>
    </source>
</evidence>
<keyword evidence="5 9" id="KW-0812">Transmembrane</keyword>
<feature type="domain" description="SUEL-type lectin" evidence="10">
    <location>
        <begin position="194"/>
        <end position="282"/>
    </location>
</feature>
<comment type="function">
    <text evidence="1">Involved in the retrieval of endoplasmic reticulum membrane proteins from the early Golgi compartment.</text>
</comment>
<evidence type="ECO:0000259" key="10">
    <source>
        <dbReference type="PROSITE" id="PS50228"/>
    </source>
</evidence>
<comment type="caution">
    <text evidence="11">The sequence shown here is derived from an EMBL/GenBank/DDBJ whole genome shotgun (WGS) entry which is preliminary data.</text>
</comment>
<keyword evidence="12" id="KW-1185">Reference proteome</keyword>
<keyword evidence="8 9" id="KW-0472">Membrane</keyword>
<dbReference type="GO" id="GO:0005783">
    <property type="term" value="C:endoplasmic reticulum"/>
    <property type="evidence" value="ECO:0007669"/>
    <property type="project" value="GOC"/>
</dbReference>
<dbReference type="EMBL" id="QNUK01000023">
    <property type="protein sequence ID" value="KAF5907283.1"/>
    <property type="molecule type" value="Genomic_DNA"/>
</dbReference>
<dbReference type="PANTHER" id="PTHR10743:SF0">
    <property type="entry name" value="PROTEIN RER1"/>
    <property type="match status" value="1"/>
</dbReference>
<dbReference type="Proteomes" id="UP000727407">
    <property type="component" value="Unassembled WGS sequence"/>
</dbReference>
<dbReference type="Gene3D" id="2.60.120.740">
    <property type="match status" value="3"/>
</dbReference>
<evidence type="ECO:0000256" key="5">
    <source>
        <dbReference type="ARBA" id="ARBA00022692"/>
    </source>
</evidence>
<feature type="transmembrane region" description="Helical" evidence="9">
    <location>
        <begin position="41"/>
        <end position="60"/>
    </location>
</feature>
<comment type="similarity">
    <text evidence="3">Belongs to the RER1 family.</text>
</comment>
<dbReference type="InterPro" id="IPR004932">
    <property type="entry name" value="Rer1"/>
</dbReference>
<dbReference type="GO" id="GO:0006890">
    <property type="term" value="P:retrograde vesicle-mediated transport, Golgi to endoplasmic reticulum"/>
    <property type="evidence" value="ECO:0007669"/>
    <property type="project" value="TreeGrafter"/>
</dbReference>
<evidence type="ECO:0000256" key="8">
    <source>
        <dbReference type="ARBA" id="ARBA00023136"/>
    </source>
</evidence>
<dbReference type="CDD" id="cd22836">
    <property type="entry name" value="Gal_Rha_Lectin_RBL_rpt2"/>
    <property type="match status" value="1"/>
</dbReference>
<dbReference type="OrthoDB" id="1100386at2759"/>
<dbReference type="GO" id="GO:0006621">
    <property type="term" value="P:protein retention in ER lumen"/>
    <property type="evidence" value="ECO:0007669"/>
    <property type="project" value="TreeGrafter"/>
</dbReference>
<proteinExistence type="inferred from homology"/>
<dbReference type="Pfam" id="PF02140">
    <property type="entry name" value="SUEL_Lectin"/>
    <property type="match status" value="2"/>
</dbReference>
<keyword evidence="6" id="KW-0677">Repeat</keyword>
<accession>A0A8J4UFU9</accession>
<evidence type="ECO:0000256" key="7">
    <source>
        <dbReference type="ARBA" id="ARBA00022989"/>
    </source>
</evidence>
<feature type="transmembrane region" description="Helical" evidence="9">
    <location>
        <begin position="145"/>
        <end position="162"/>
    </location>
</feature>
<dbReference type="AlphaFoldDB" id="A0A8J4UFU9"/>
<organism evidence="11 12">
    <name type="scientific">Clarias magur</name>
    <name type="common">Asian catfish</name>
    <name type="synonym">Macropteronotus magur</name>
    <dbReference type="NCBI Taxonomy" id="1594786"/>
    <lineage>
        <taxon>Eukaryota</taxon>
        <taxon>Metazoa</taxon>
        <taxon>Chordata</taxon>
        <taxon>Craniata</taxon>
        <taxon>Vertebrata</taxon>
        <taxon>Euteleostomi</taxon>
        <taxon>Actinopterygii</taxon>
        <taxon>Neopterygii</taxon>
        <taxon>Teleostei</taxon>
        <taxon>Ostariophysi</taxon>
        <taxon>Siluriformes</taxon>
        <taxon>Clariidae</taxon>
        <taxon>Clarias</taxon>
    </lineage>
</organism>
<evidence type="ECO:0000256" key="6">
    <source>
        <dbReference type="ARBA" id="ARBA00022737"/>
    </source>
</evidence>